<gene>
    <name evidence="2" type="ORF">G7070_17250</name>
</gene>
<dbReference type="KEGG" id="prv:G7070_17250"/>
<evidence type="ECO:0000313" key="3">
    <source>
        <dbReference type="Proteomes" id="UP000501058"/>
    </source>
</evidence>
<dbReference type="InterPro" id="IPR025979">
    <property type="entry name" value="ChrR-like_cupin_dom"/>
</dbReference>
<evidence type="ECO:0000313" key="2">
    <source>
        <dbReference type="EMBL" id="QIK73689.1"/>
    </source>
</evidence>
<sequence>MAFNPEGPIDKEIFTATDDLEWEEKSLKGCYEKRLFSHPETGATISLIKFDKGAGIPIEHEHASNQFMFLLSGLYAYPNSNITMKPGDFYGNQLGHLHGPTIALEESVMLEIYDGPHYPSRPEFYDNDDDAR</sequence>
<name>A0A6G7YAE3_9ACTN</name>
<reference evidence="2 3" key="1">
    <citation type="submission" date="2020-03" db="EMBL/GenBank/DDBJ databases">
        <title>Propioniciclava sp. nov., isolated from Hydrophilus acuminatus.</title>
        <authorList>
            <person name="Hyun D.-W."/>
            <person name="Bae J.-W."/>
        </authorList>
    </citation>
    <scope>NUCLEOTIDE SEQUENCE [LARGE SCALE GENOMIC DNA]</scope>
    <source>
        <strain evidence="2 3">HDW11</strain>
    </source>
</reference>
<dbReference type="Pfam" id="PF12973">
    <property type="entry name" value="Cupin_7"/>
    <property type="match status" value="1"/>
</dbReference>
<dbReference type="InterPro" id="IPR011051">
    <property type="entry name" value="RmlC_Cupin_sf"/>
</dbReference>
<feature type="domain" description="ChrR-like cupin" evidence="1">
    <location>
        <begin position="11"/>
        <end position="116"/>
    </location>
</feature>
<evidence type="ECO:0000259" key="1">
    <source>
        <dbReference type="Pfam" id="PF12973"/>
    </source>
</evidence>
<dbReference type="EMBL" id="CP049865">
    <property type="protein sequence ID" value="QIK73689.1"/>
    <property type="molecule type" value="Genomic_DNA"/>
</dbReference>
<proteinExistence type="predicted"/>
<dbReference type="Gene3D" id="2.60.120.10">
    <property type="entry name" value="Jelly Rolls"/>
    <property type="match status" value="1"/>
</dbReference>
<organism evidence="2 3">
    <name type="scientific">Propioniciclava coleopterorum</name>
    <dbReference type="NCBI Taxonomy" id="2714937"/>
    <lineage>
        <taxon>Bacteria</taxon>
        <taxon>Bacillati</taxon>
        <taxon>Actinomycetota</taxon>
        <taxon>Actinomycetes</taxon>
        <taxon>Propionibacteriales</taxon>
        <taxon>Propionibacteriaceae</taxon>
        <taxon>Propioniciclava</taxon>
    </lineage>
</organism>
<dbReference type="AlphaFoldDB" id="A0A6G7YAE3"/>
<dbReference type="Proteomes" id="UP000501058">
    <property type="component" value="Chromosome"/>
</dbReference>
<protein>
    <submittedName>
        <fullName evidence="2">Cupin</fullName>
    </submittedName>
</protein>
<dbReference type="SUPFAM" id="SSF51182">
    <property type="entry name" value="RmlC-like cupins"/>
    <property type="match status" value="1"/>
</dbReference>
<dbReference type="RefSeq" id="WP_166234757.1">
    <property type="nucleotide sequence ID" value="NZ_CP049865.1"/>
</dbReference>
<dbReference type="InterPro" id="IPR014710">
    <property type="entry name" value="RmlC-like_jellyroll"/>
</dbReference>
<accession>A0A6G7YAE3</accession>
<keyword evidence="3" id="KW-1185">Reference proteome</keyword>